<name>A0A453LTG9_AEGTS</name>
<feature type="region of interest" description="Disordered" evidence="1">
    <location>
        <begin position="187"/>
        <end position="264"/>
    </location>
</feature>
<reference evidence="3" key="5">
    <citation type="journal article" date="2021" name="G3 (Bethesda)">
        <title>Aegilops tauschii genome assembly Aet v5.0 features greater sequence contiguity and improved annotation.</title>
        <authorList>
            <person name="Wang L."/>
            <person name="Zhu T."/>
            <person name="Rodriguez J.C."/>
            <person name="Deal K.R."/>
            <person name="Dubcovsky J."/>
            <person name="McGuire P.E."/>
            <person name="Lux T."/>
            <person name="Spannagl M."/>
            <person name="Mayer K.F.X."/>
            <person name="Baldrich P."/>
            <person name="Meyers B.C."/>
            <person name="Huo N."/>
            <person name="Gu Y.Q."/>
            <person name="Zhou H."/>
            <person name="Devos K.M."/>
            <person name="Bennetzen J.L."/>
            <person name="Unver T."/>
            <person name="Budak H."/>
            <person name="Gulick P.J."/>
            <person name="Galiba G."/>
            <person name="Kalapos B."/>
            <person name="Nelson D.R."/>
            <person name="Li P."/>
            <person name="You F.M."/>
            <person name="Luo M.C."/>
            <person name="Dvorak J."/>
        </authorList>
    </citation>
    <scope>NUCLEOTIDE SEQUENCE [LARGE SCALE GENOMIC DNA]</scope>
    <source>
        <strain evidence="3">cv. AL8/78</strain>
    </source>
</reference>
<feature type="compositionally biased region" description="Low complexity" evidence="1">
    <location>
        <begin position="213"/>
        <end position="222"/>
    </location>
</feature>
<dbReference type="EnsemblPlants" id="AET5Gv20912000.1">
    <property type="protein sequence ID" value="AET5Gv20912000.1"/>
    <property type="gene ID" value="AET5Gv20912000"/>
</dbReference>
<dbReference type="PANTHER" id="PTHR46413">
    <property type="entry name" value="HEAVY METAL-ASSOCIATED ISOPRENYLATED PLANT PROTEIN 6"/>
    <property type="match status" value="1"/>
</dbReference>
<feature type="domain" description="HMA" evidence="2">
    <location>
        <begin position="125"/>
        <end position="194"/>
    </location>
</feature>
<keyword evidence="4" id="KW-1185">Reference proteome</keyword>
<evidence type="ECO:0000313" key="4">
    <source>
        <dbReference type="Proteomes" id="UP000015105"/>
    </source>
</evidence>
<dbReference type="SUPFAM" id="SSF55008">
    <property type="entry name" value="HMA, heavy metal-associated domain"/>
    <property type="match status" value="1"/>
</dbReference>
<dbReference type="Gramene" id="AET5Gv20912000.1">
    <property type="protein sequence ID" value="AET5Gv20912000.1"/>
    <property type="gene ID" value="AET5Gv20912000"/>
</dbReference>
<dbReference type="InterPro" id="IPR006121">
    <property type="entry name" value="HMA_dom"/>
</dbReference>
<organism evidence="3 4">
    <name type="scientific">Aegilops tauschii subsp. strangulata</name>
    <name type="common">Goatgrass</name>
    <dbReference type="NCBI Taxonomy" id="200361"/>
    <lineage>
        <taxon>Eukaryota</taxon>
        <taxon>Viridiplantae</taxon>
        <taxon>Streptophyta</taxon>
        <taxon>Embryophyta</taxon>
        <taxon>Tracheophyta</taxon>
        <taxon>Spermatophyta</taxon>
        <taxon>Magnoliopsida</taxon>
        <taxon>Liliopsida</taxon>
        <taxon>Poales</taxon>
        <taxon>Poaceae</taxon>
        <taxon>BOP clade</taxon>
        <taxon>Pooideae</taxon>
        <taxon>Triticodae</taxon>
        <taxon>Triticeae</taxon>
        <taxon>Triticinae</taxon>
        <taxon>Aegilops</taxon>
    </lineage>
</organism>
<feature type="region of interest" description="Disordered" evidence="1">
    <location>
        <begin position="52"/>
        <end position="115"/>
    </location>
</feature>
<evidence type="ECO:0000259" key="2">
    <source>
        <dbReference type="PROSITE" id="PS50846"/>
    </source>
</evidence>
<proteinExistence type="predicted"/>
<dbReference type="InterPro" id="IPR044594">
    <property type="entry name" value="HIPP01/3/5/6"/>
</dbReference>
<evidence type="ECO:0000256" key="1">
    <source>
        <dbReference type="SAM" id="MobiDB-lite"/>
    </source>
</evidence>
<dbReference type="PROSITE" id="PS50846">
    <property type="entry name" value="HMA_2"/>
    <property type="match status" value="1"/>
</dbReference>
<reference evidence="3" key="3">
    <citation type="journal article" date="2017" name="Nature">
        <title>Genome sequence of the progenitor of the wheat D genome Aegilops tauschii.</title>
        <authorList>
            <person name="Luo M.C."/>
            <person name="Gu Y.Q."/>
            <person name="Puiu D."/>
            <person name="Wang H."/>
            <person name="Twardziok S.O."/>
            <person name="Deal K.R."/>
            <person name="Huo N."/>
            <person name="Zhu T."/>
            <person name="Wang L."/>
            <person name="Wang Y."/>
            <person name="McGuire P.E."/>
            <person name="Liu S."/>
            <person name="Long H."/>
            <person name="Ramasamy R.K."/>
            <person name="Rodriguez J.C."/>
            <person name="Van S.L."/>
            <person name="Yuan L."/>
            <person name="Wang Z."/>
            <person name="Xia Z."/>
            <person name="Xiao L."/>
            <person name="Anderson O.D."/>
            <person name="Ouyang S."/>
            <person name="Liang Y."/>
            <person name="Zimin A.V."/>
            <person name="Pertea G."/>
            <person name="Qi P."/>
            <person name="Bennetzen J.L."/>
            <person name="Dai X."/>
            <person name="Dawson M.W."/>
            <person name="Muller H.G."/>
            <person name="Kugler K."/>
            <person name="Rivarola-Duarte L."/>
            <person name="Spannagl M."/>
            <person name="Mayer K.F.X."/>
            <person name="Lu F.H."/>
            <person name="Bevan M.W."/>
            <person name="Leroy P."/>
            <person name="Li P."/>
            <person name="You F.M."/>
            <person name="Sun Q."/>
            <person name="Liu Z."/>
            <person name="Lyons E."/>
            <person name="Wicker T."/>
            <person name="Salzberg S.L."/>
            <person name="Devos K.M."/>
            <person name="Dvorak J."/>
        </authorList>
    </citation>
    <scope>NUCLEOTIDE SEQUENCE [LARGE SCALE GENOMIC DNA]</scope>
    <source>
        <strain evidence="3">cv. AL8/78</strain>
    </source>
</reference>
<dbReference type="AlphaFoldDB" id="A0A453LTG9"/>
<protein>
    <recommendedName>
        <fullName evidence="2">HMA domain-containing protein</fullName>
    </recommendedName>
</protein>
<dbReference type="GO" id="GO:0046872">
    <property type="term" value="F:metal ion binding"/>
    <property type="evidence" value="ECO:0007669"/>
    <property type="project" value="InterPro"/>
</dbReference>
<accession>A0A453LTG9</accession>
<dbReference type="Gene3D" id="3.30.70.100">
    <property type="match status" value="1"/>
</dbReference>
<dbReference type="InterPro" id="IPR036163">
    <property type="entry name" value="HMA_dom_sf"/>
</dbReference>
<evidence type="ECO:0000313" key="3">
    <source>
        <dbReference type="EnsemblPlants" id="AET5Gv20912000.1"/>
    </source>
</evidence>
<dbReference type="CDD" id="cd00371">
    <property type="entry name" value="HMA"/>
    <property type="match status" value="1"/>
</dbReference>
<feature type="compositionally biased region" description="Basic and acidic residues" evidence="1">
    <location>
        <begin position="197"/>
        <end position="212"/>
    </location>
</feature>
<dbReference type="PANTHER" id="PTHR46413:SF33">
    <property type="entry name" value="HMA DOMAIN-CONTAINING PROTEIN"/>
    <property type="match status" value="1"/>
</dbReference>
<reference evidence="4" key="2">
    <citation type="journal article" date="2017" name="Nat. Plants">
        <title>The Aegilops tauschii genome reveals multiple impacts of transposons.</title>
        <authorList>
            <person name="Zhao G."/>
            <person name="Zou C."/>
            <person name="Li K."/>
            <person name="Wang K."/>
            <person name="Li T."/>
            <person name="Gao L."/>
            <person name="Zhang X."/>
            <person name="Wang H."/>
            <person name="Yang Z."/>
            <person name="Liu X."/>
            <person name="Jiang W."/>
            <person name="Mao L."/>
            <person name="Kong X."/>
            <person name="Jiao Y."/>
            <person name="Jia J."/>
        </authorList>
    </citation>
    <scope>NUCLEOTIDE SEQUENCE [LARGE SCALE GENOMIC DNA]</scope>
    <source>
        <strain evidence="4">cv. AL8/78</strain>
    </source>
</reference>
<reference evidence="3" key="4">
    <citation type="submission" date="2019-03" db="UniProtKB">
        <authorList>
            <consortium name="EnsemblPlants"/>
        </authorList>
    </citation>
    <scope>IDENTIFICATION</scope>
</reference>
<feature type="compositionally biased region" description="Low complexity" evidence="1">
    <location>
        <begin position="56"/>
        <end position="81"/>
    </location>
</feature>
<sequence>DVQCDGCAHCIRASVRRHAGVEGMAMEMDKGSMTMVGPLRHHEAAGLRRLERPGRRWSSSAARTTRAAVAGTRTSAATARASRSRTKKDEEKKEQDDECSGGGGGNAGKGKGGMDNKEPIVGLIVTVALKIGSAGLGCDGCMHRICCKLFKIKGVEQVKMDPAKNQVTVTGTMDGKALPEKLRKKLRRPVDVVPPGKGDKEKDKGGCNKDGKQQQGVTGSGARRQRRRRWRWSCSYGRRSSTTSRRCRPPSSSSTMRTPTPAPS</sequence>
<dbReference type="Pfam" id="PF00403">
    <property type="entry name" value="HMA"/>
    <property type="match status" value="1"/>
</dbReference>
<dbReference type="STRING" id="200361.A0A453LTG9"/>
<feature type="compositionally biased region" description="Gly residues" evidence="1">
    <location>
        <begin position="100"/>
        <end position="111"/>
    </location>
</feature>
<dbReference type="Proteomes" id="UP000015105">
    <property type="component" value="Chromosome 5D"/>
</dbReference>
<feature type="compositionally biased region" description="Low complexity" evidence="1">
    <location>
        <begin position="232"/>
        <end position="264"/>
    </location>
</feature>
<reference evidence="4" key="1">
    <citation type="journal article" date="2014" name="Science">
        <title>Ancient hybridizations among the ancestral genomes of bread wheat.</title>
        <authorList>
            <consortium name="International Wheat Genome Sequencing Consortium,"/>
            <person name="Marcussen T."/>
            <person name="Sandve S.R."/>
            <person name="Heier L."/>
            <person name="Spannagl M."/>
            <person name="Pfeifer M."/>
            <person name="Jakobsen K.S."/>
            <person name="Wulff B.B."/>
            <person name="Steuernagel B."/>
            <person name="Mayer K.F."/>
            <person name="Olsen O.A."/>
        </authorList>
    </citation>
    <scope>NUCLEOTIDE SEQUENCE [LARGE SCALE GENOMIC DNA]</scope>
    <source>
        <strain evidence="4">cv. AL8/78</strain>
    </source>
</reference>